<dbReference type="InterPro" id="IPR000390">
    <property type="entry name" value="Small_drug/metabolite_transptr"/>
</dbReference>
<dbReference type="SUPFAM" id="SSF103481">
    <property type="entry name" value="Multidrug resistance efflux transporter EmrE"/>
    <property type="match status" value="1"/>
</dbReference>
<accession>A0A2V1H0P5</accession>
<keyword evidence="4 6" id="KW-1133">Transmembrane helix</keyword>
<gene>
    <name evidence="7" type="ORF">DC094_02155</name>
</gene>
<feature type="transmembrane region" description="Helical" evidence="6">
    <location>
        <begin position="12"/>
        <end position="31"/>
    </location>
</feature>
<dbReference type="GO" id="GO:0005886">
    <property type="term" value="C:plasma membrane"/>
    <property type="evidence" value="ECO:0007669"/>
    <property type="project" value="UniProtKB-SubCell"/>
</dbReference>
<name>A0A2V1H0P5_9GAMM</name>
<evidence type="ECO:0008006" key="9">
    <source>
        <dbReference type="Google" id="ProtNLM"/>
    </source>
</evidence>
<feature type="transmembrane region" description="Helical" evidence="6">
    <location>
        <begin position="38"/>
        <end position="58"/>
    </location>
</feature>
<sequence>MAALASGLHQPLLWGALVLYGSMTILWIQLLRSVPLNIAYPFIALAFGLVPLFSFVLFNEPISTPQLCGILFIISGVMIIGFSA</sequence>
<dbReference type="Proteomes" id="UP000244906">
    <property type="component" value="Unassembled WGS sequence"/>
</dbReference>
<evidence type="ECO:0000256" key="6">
    <source>
        <dbReference type="SAM" id="Phobius"/>
    </source>
</evidence>
<proteinExistence type="predicted"/>
<organism evidence="7 8">
    <name type="scientific">Pelagibaculum spongiae</name>
    <dbReference type="NCBI Taxonomy" id="2080658"/>
    <lineage>
        <taxon>Bacteria</taxon>
        <taxon>Pseudomonadati</taxon>
        <taxon>Pseudomonadota</taxon>
        <taxon>Gammaproteobacteria</taxon>
        <taxon>Oceanospirillales</taxon>
        <taxon>Pelagibaculum</taxon>
    </lineage>
</organism>
<protein>
    <recommendedName>
        <fullName evidence="9">EamA domain-containing protein</fullName>
    </recommendedName>
</protein>
<evidence type="ECO:0000256" key="2">
    <source>
        <dbReference type="ARBA" id="ARBA00022475"/>
    </source>
</evidence>
<keyword evidence="2" id="KW-1003">Cell membrane</keyword>
<evidence type="ECO:0000256" key="4">
    <source>
        <dbReference type="ARBA" id="ARBA00022989"/>
    </source>
</evidence>
<keyword evidence="5 6" id="KW-0472">Membrane</keyword>
<evidence type="ECO:0000313" key="7">
    <source>
        <dbReference type="EMBL" id="PVZ72586.1"/>
    </source>
</evidence>
<dbReference type="OrthoDB" id="5592809at2"/>
<dbReference type="Gene3D" id="1.10.3730.20">
    <property type="match status" value="1"/>
</dbReference>
<comment type="caution">
    <text evidence="7">The sequence shown here is derived from an EMBL/GenBank/DDBJ whole genome shotgun (WGS) entry which is preliminary data.</text>
</comment>
<reference evidence="7 8" key="1">
    <citation type="submission" date="2018-04" db="EMBL/GenBank/DDBJ databases">
        <title>Thalassorhabdus spongiae gen. nov., sp. nov., isolated from a marine sponge in South-West Iceland.</title>
        <authorList>
            <person name="Knobloch S."/>
            <person name="Daussin A."/>
            <person name="Johannsson R."/>
            <person name="Marteinsson V.T."/>
        </authorList>
    </citation>
    <scope>NUCLEOTIDE SEQUENCE [LARGE SCALE GENOMIC DNA]</scope>
    <source>
        <strain evidence="7 8">Hp12</strain>
    </source>
</reference>
<evidence type="ECO:0000256" key="3">
    <source>
        <dbReference type="ARBA" id="ARBA00022692"/>
    </source>
</evidence>
<dbReference type="AlphaFoldDB" id="A0A2V1H0P5"/>
<dbReference type="PANTHER" id="PTHR30561:SF9">
    <property type="entry name" value="4-AMINO-4-DEOXY-L-ARABINOSE-PHOSPHOUNDECAPRENOL FLIPPASE SUBUNIT ARNF-RELATED"/>
    <property type="match status" value="1"/>
</dbReference>
<dbReference type="GO" id="GO:0022857">
    <property type="term" value="F:transmembrane transporter activity"/>
    <property type="evidence" value="ECO:0007669"/>
    <property type="project" value="InterPro"/>
</dbReference>
<dbReference type="InterPro" id="IPR037185">
    <property type="entry name" value="EmrE-like"/>
</dbReference>
<dbReference type="PANTHER" id="PTHR30561">
    <property type="entry name" value="SMR FAMILY PROTON-DEPENDENT DRUG EFFLUX TRANSPORTER SUGE"/>
    <property type="match status" value="1"/>
</dbReference>
<evidence type="ECO:0000256" key="1">
    <source>
        <dbReference type="ARBA" id="ARBA00004651"/>
    </source>
</evidence>
<keyword evidence="3 6" id="KW-0812">Transmembrane</keyword>
<comment type="subcellular location">
    <subcellularLocation>
        <location evidence="1">Cell membrane</location>
        <topology evidence="1">Multi-pass membrane protein</topology>
    </subcellularLocation>
</comment>
<feature type="transmembrane region" description="Helical" evidence="6">
    <location>
        <begin position="64"/>
        <end position="82"/>
    </location>
</feature>
<keyword evidence="8" id="KW-1185">Reference proteome</keyword>
<evidence type="ECO:0000313" key="8">
    <source>
        <dbReference type="Proteomes" id="UP000244906"/>
    </source>
</evidence>
<dbReference type="EMBL" id="QDDL01000001">
    <property type="protein sequence ID" value="PVZ72586.1"/>
    <property type="molecule type" value="Genomic_DNA"/>
</dbReference>
<evidence type="ECO:0000256" key="5">
    <source>
        <dbReference type="ARBA" id="ARBA00023136"/>
    </source>
</evidence>